<evidence type="ECO:0000313" key="4">
    <source>
        <dbReference type="Proteomes" id="UP001597076"/>
    </source>
</evidence>
<feature type="domain" description="Solute-binding protein family 5" evidence="2">
    <location>
        <begin position="266"/>
        <end position="585"/>
    </location>
</feature>
<dbReference type="InterPro" id="IPR000914">
    <property type="entry name" value="SBP_5_dom"/>
</dbReference>
<dbReference type="RefSeq" id="WP_390287312.1">
    <property type="nucleotide sequence ID" value="NZ_JBHUDI010000005.1"/>
</dbReference>
<dbReference type="PANTHER" id="PTHR30290:SF64">
    <property type="entry name" value="ABC TRANSPORTER PERIPLASMIC BINDING PROTEIN"/>
    <property type="match status" value="1"/>
</dbReference>
<evidence type="ECO:0000313" key="3">
    <source>
        <dbReference type="EMBL" id="MFD1564110.1"/>
    </source>
</evidence>
<dbReference type="Gene3D" id="3.40.190.10">
    <property type="entry name" value="Periplasmic binding protein-like II"/>
    <property type="match status" value="1"/>
</dbReference>
<dbReference type="Gene3D" id="3.10.105.10">
    <property type="entry name" value="Dipeptide-binding Protein, Domain 3"/>
    <property type="match status" value="2"/>
</dbReference>
<dbReference type="AlphaFoldDB" id="A0ABD6BH60"/>
<name>A0ABD6BH60_9EURY</name>
<proteinExistence type="predicted"/>
<evidence type="ECO:0000256" key="1">
    <source>
        <dbReference type="ARBA" id="ARBA00022729"/>
    </source>
</evidence>
<sequence>MNGGQAAPEQTSTATDGTGLSRRAALAATAGLTVSTSGCMSRLQDLITQQNVDQLSLTITTPPAESDRESTRIARRLEEALKAVGIDISFEMRSGVDFHRAVLYDHEFDICVGRHPGATDPDFLYEALHSQYTDESGWQNPFGYSNLDVDDLLEKQRHATETDRRDAVTNMLEAIAREQPFVPICMPDEYRVANTDRFADWTDGHLATRSGYLGLEPAADVETLRAVHTDGRPTENLNPLMADYRGRGTFTELLYDSLATDNGTGELTPWLAESWEWDGAVLDVRLRNGCVFHDDEPVTAADVTFTYEFLADMSSGDDEGETPAPRFRGQVDAVEAISIRNRDRLEIEIDAGHAAGERALLVPILPAHIWRDRSDTGGGLGNGALAQGTPTAVATNNVPPVGSGPYQFGSRTEDSRLVLERFDEHFTRRAGVDLPEPTVDEVSIDIPPSQETAIQAVVNDAADVTSAPLDTELVDGVETSSGRQVFTSTPWMFYFLGFNTRKAPLGNPRFRQVIARLIDKEWLVENVFHGYARPIATPVTEDWVPDTLAWDGRDPETPFLGADGEVNVREARAAFEDAGFRYDDRDRLRVRQ</sequence>
<dbReference type="InterPro" id="IPR039424">
    <property type="entry name" value="SBP_5"/>
</dbReference>
<keyword evidence="1" id="KW-0732">Signal</keyword>
<accession>A0ABD6BH60</accession>
<evidence type="ECO:0000259" key="2">
    <source>
        <dbReference type="Pfam" id="PF00496"/>
    </source>
</evidence>
<organism evidence="3 4">
    <name type="scientific">Haloarchaeobius amylolyticus</name>
    <dbReference type="NCBI Taxonomy" id="1198296"/>
    <lineage>
        <taxon>Archaea</taxon>
        <taxon>Methanobacteriati</taxon>
        <taxon>Methanobacteriota</taxon>
        <taxon>Stenosarchaea group</taxon>
        <taxon>Halobacteria</taxon>
        <taxon>Halobacteriales</taxon>
        <taxon>Halorubellaceae</taxon>
        <taxon>Haloarchaeobius</taxon>
    </lineage>
</organism>
<reference evidence="3 4" key="1">
    <citation type="journal article" date="2019" name="Int. J. Syst. Evol. Microbiol.">
        <title>The Global Catalogue of Microorganisms (GCM) 10K type strain sequencing project: providing services to taxonomists for standard genome sequencing and annotation.</title>
        <authorList>
            <consortium name="The Broad Institute Genomics Platform"/>
            <consortium name="The Broad Institute Genome Sequencing Center for Infectious Disease"/>
            <person name="Wu L."/>
            <person name="Ma J."/>
        </authorList>
    </citation>
    <scope>NUCLEOTIDE SEQUENCE [LARGE SCALE GENOMIC DNA]</scope>
    <source>
        <strain evidence="3 4">CGMCC 1.12230</strain>
    </source>
</reference>
<dbReference type="Pfam" id="PF00496">
    <property type="entry name" value="SBP_bac_5"/>
    <property type="match status" value="1"/>
</dbReference>
<comment type="caution">
    <text evidence="3">The sequence shown here is derived from an EMBL/GenBank/DDBJ whole genome shotgun (WGS) entry which is preliminary data.</text>
</comment>
<dbReference type="SUPFAM" id="SSF53850">
    <property type="entry name" value="Periplasmic binding protein-like II"/>
    <property type="match status" value="2"/>
</dbReference>
<dbReference type="Proteomes" id="UP001597076">
    <property type="component" value="Unassembled WGS sequence"/>
</dbReference>
<keyword evidence="4" id="KW-1185">Reference proteome</keyword>
<dbReference type="PANTHER" id="PTHR30290">
    <property type="entry name" value="PERIPLASMIC BINDING COMPONENT OF ABC TRANSPORTER"/>
    <property type="match status" value="1"/>
</dbReference>
<dbReference type="EMBL" id="JBHUDI010000005">
    <property type="protein sequence ID" value="MFD1564110.1"/>
    <property type="molecule type" value="Genomic_DNA"/>
</dbReference>
<gene>
    <name evidence="3" type="ORF">ACFR99_11160</name>
</gene>
<protein>
    <submittedName>
        <fullName evidence="3">ABC transporter substrate-binding protein</fullName>
    </submittedName>
</protein>